<feature type="coiled-coil region" evidence="6">
    <location>
        <begin position="246"/>
        <end position="273"/>
    </location>
</feature>
<keyword evidence="5 7" id="KW-0472">Membrane</keyword>
<proteinExistence type="predicted"/>
<dbReference type="PANTHER" id="PTHR32309">
    <property type="entry name" value="TYROSINE-PROTEIN KINASE"/>
    <property type="match status" value="1"/>
</dbReference>
<keyword evidence="10" id="KW-0418">Kinase</keyword>
<keyword evidence="6" id="KW-0175">Coiled coil</keyword>
<reference evidence="10 11" key="1">
    <citation type="submission" date="2018-07" db="EMBL/GenBank/DDBJ databases">
        <title>Freshwater and sediment microbial communities from various areas in North America, analyzing microbe dynamics in response to fracking.</title>
        <authorList>
            <person name="Lamendella R."/>
        </authorList>
    </citation>
    <scope>NUCLEOTIDE SEQUENCE [LARGE SCALE GENOMIC DNA]</scope>
    <source>
        <strain evidence="10 11">160A</strain>
    </source>
</reference>
<feature type="domain" description="Polysaccharide chain length determinant N-terminal" evidence="8">
    <location>
        <begin position="21"/>
        <end position="80"/>
    </location>
</feature>
<protein>
    <submittedName>
        <fullName evidence="10">Putative tyrosine kinase-like protein</fullName>
    </submittedName>
</protein>
<feature type="domain" description="Tyrosine-protein kinase G-rich" evidence="9">
    <location>
        <begin position="300"/>
        <end position="365"/>
    </location>
</feature>
<dbReference type="AlphaFoldDB" id="A0A368UMK1"/>
<comment type="caution">
    <text evidence="10">The sequence shown here is derived from an EMBL/GenBank/DDBJ whole genome shotgun (WGS) entry which is preliminary data.</text>
</comment>
<evidence type="ECO:0000256" key="7">
    <source>
        <dbReference type="SAM" id="Phobius"/>
    </source>
</evidence>
<evidence type="ECO:0000259" key="9">
    <source>
        <dbReference type="Pfam" id="PF13807"/>
    </source>
</evidence>
<keyword evidence="11" id="KW-1185">Reference proteome</keyword>
<keyword evidence="3 7" id="KW-0812">Transmembrane</keyword>
<gene>
    <name evidence="10" type="ORF">DFO77_12460</name>
</gene>
<dbReference type="GO" id="GO:0004713">
    <property type="term" value="F:protein tyrosine kinase activity"/>
    <property type="evidence" value="ECO:0007669"/>
    <property type="project" value="TreeGrafter"/>
</dbReference>
<dbReference type="PANTHER" id="PTHR32309:SF13">
    <property type="entry name" value="FERRIC ENTEROBACTIN TRANSPORT PROTEIN FEPE"/>
    <property type="match status" value="1"/>
</dbReference>
<organism evidence="10 11">
    <name type="scientific">Marinilabilia salmonicolor</name>
    <dbReference type="NCBI Taxonomy" id="989"/>
    <lineage>
        <taxon>Bacteria</taxon>
        <taxon>Pseudomonadati</taxon>
        <taxon>Bacteroidota</taxon>
        <taxon>Bacteroidia</taxon>
        <taxon>Marinilabiliales</taxon>
        <taxon>Marinilabiliaceae</taxon>
        <taxon>Marinilabilia</taxon>
    </lineage>
</organism>
<dbReference type="GO" id="GO:0005886">
    <property type="term" value="C:plasma membrane"/>
    <property type="evidence" value="ECO:0007669"/>
    <property type="project" value="UniProtKB-SubCell"/>
</dbReference>
<sequence length="377" mass="42188">MEQPNKEHSVNKTERPIIKDDEIDLIALAHTIWDNRKTIWYTIAVAVVIGLMVAIFSPVKYTASATILPQAEGKTDLGGLGGLASMAGINLGSMMGSASGIQPDLYPRVINSYPFLNELVHQPFDFEEEDVPKSIYEQRLQDSIPGFGATVMKYTLRLPWTIKNALMGGDQKISAGVRGQSSIDVTRLSEEETGILKSMTEVVTVSVDDETGLVTIGAELDEPLLTAQVTQKTVELLQKYIIEYKTRQATQNLEFIEARLKEKKAEFETAREAFFEYRDRNRNIIEERTNIRYQELSDAYNLASQVYQSLAEQKEQAEIAVKKDTPAFSVIEPVKVPLEKSAPKRSMIILISVFLGGFIGIGLVFGGMVWRKMKEAW</sequence>
<keyword evidence="10" id="KW-0808">Transferase</keyword>
<keyword evidence="4 7" id="KW-1133">Transmembrane helix</keyword>
<comment type="subcellular location">
    <subcellularLocation>
        <location evidence="1">Cell membrane</location>
        <topology evidence="1">Multi-pass membrane protein</topology>
    </subcellularLocation>
</comment>
<evidence type="ECO:0000256" key="1">
    <source>
        <dbReference type="ARBA" id="ARBA00004651"/>
    </source>
</evidence>
<evidence type="ECO:0000256" key="6">
    <source>
        <dbReference type="SAM" id="Coils"/>
    </source>
</evidence>
<evidence type="ECO:0000313" key="10">
    <source>
        <dbReference type="EMBL" id="RCW30048.1"/>
    </source>
</evidence>
<evidence type="ECO:0000313" key="11">
    <source>
        <dbReference type="Proteomes" id="UP000252733"/>
    </source>
</evidence>
<evidence type="ECO:0000259" key="8">
    <source>
        <dbReference type="Pfam" id="PF02706"/>
    </source>
</evidence>
<dbReference type="InterPro" id="IPR050445">
    <property type="entry name" value="Bact_polysacc_biosynth/exp"/>
</dbReference>
<dbReference type="RefSeq" id="WP_114437739.1">
    <property type="nucleotide sequence ID" value="NZ_QPIZ01000024.1"/>
</dbReference>
<evidence type="ECO:0000256" key="4">
    <source>
        <dbReference type="ARBA" id="ARBA00022989"/>
    </source>
</evidence>
<dbReference type="Pfam" id="PF02706">
    <property type="entry name" value="Wzz"/>
    <property type="match status" value="1"/>
</dbReference>
<dbReference type="Pfam" id="PF13807">
    <property type="entry name" value="GNVR"/>
    <property type="match status" value="1"/>
</dbReference>
<dbReference type="Proteomes" id="UP000252733">
    <property type="component" value="Unassembled WGS sequence"/>
</dbReference>
<accession>A0A368UMK1</accession>
<name>A0A368UMK1_9BACT</name>
<evidence type="ECO:0000256" key="3">
    <source>
        <dbReference type="ARBA" id="ARBA00022692"/>
    </source>
</evidence>
<dbReference type="InterPro" id="IPR003856">
    <property type="entry name" value="LPS_length_determ_N"/>
</dbReference>
<evidence type="ECO:0000256" key="5">
    <source>
        <dbReference type="ARBA" id="ARBA00023136"/>
    </source>
</evidence>
<keyword evidence="2" id="KW-1003">Cell membrane</keyword>
<feature type="transmembrane region" description="Helical" evidence="7">
    <location>
        <begin position="39"/>
        <end position="59"/>
    </location>
</feature>
<feature type="transmembrane region" description="Helical" evidence="7">
    <location>
        <begin position="348"/>
        <end position="370"/>
    </location>
</feature>
<dbReference type="InterPro" id="IPR032807">
    <property type="entry name" value="GNVR"/>
</dbReference>
<dbReference type="EMBL" id="QPIZ01000024">
    <property type="protein sequence ID" value="RCW30048.1"/>
    <property type="molecule type" value="Genomic_DNA"/>
</dbReference>
<evidence type="ECO:0000256" key="2">
    <source>
        <dbReference type="ARBA" id="ARBA00022475"/>
    </source>
</evidence>